<dbReference type="EMBL" id="DRVT01000033">
    <property type="protein sequence ID" value="HHI49085.1"/>
    <property type="molecule type" value="Genomic_DNA"/>
</dbReference>
<dbReference type="SFLD" id="SFLDS00003">
    <property type="entry name" value="Haloacid_Dehalogenase"/>
    <property type="match status" value="1"/>
</dbReference>
<accession>A0A7J3UZ04</accession>
<dbReference type="NCBIfam" id="TIGR01549">
    <property type="entry name" value="HAD-SF-IA-v1"/>
    <property type="match status" value="1"/>
</dbReference>
<dbReference type="InterPro" id="IPR023214">
    <property type="entry name" value="HAD_sf"/>
</dbReference>
<gene>
    <name evidence="2" type="ORF">ENL91_02820</name>
</gene>
<sequence>MRMQRISTVSFDMDGTLVTPSFANLIWLEVLPQLVSESWGIGIDEAKAQLFADYKSIGPNRMEWYDLSYWTKRYRLEINPRKLLLEYKEAVTLYPEVVEVLEDLRNRFDLIVTSNSHRLFLDVTSEPLDGYFKRKFSTISDFGMMKDTASYRRVCEELGIKPNEMVHVGDSLELDYVRARRAGVRAFYLDRERKKLGRRFIPDLRELRNRLLEGRF</sequence>
<dbReference type="PANTHER" id="PTHR43434:SF3">
    <property type="entry name" value="GMP_IMP NUCLEOTIDASE YRFG"/>
    <property type="match status" value="1"/>
</dbReference>
<organism evidence="2">
    <name type="scientific">Candidatus Methanosuratincola petrocarbonis</name>
    <name type="common">ex Vanwonterghem et al. 2016</name>
    <dbReference type="NCBI Taxonomy" id="1867261"/>
    <lineage>
        <taxon>Archaea</taxon>
        <taxon>Thermoproteota</taxon>
        <taxon>Methanosuratincolia</taxon>
        <taxon>Candidatus Methanomethylicales</taxon>
        <taxon>Candidatus Methanomethylicaceae</taxon>
        <taxon>Candidatus Methanosuratincola (ex Vanwonterghem et al. 2016)</taxon>
    </lineage>
</organism>
<dbReference type="SUPFAM" id="SSF56784">
    <property type="entry name" value="HAD-like"/>
    <property type="match status" value="1"/>
</dbReference>
<dbReference type="InterPro" id="IPR036412">
    <property type="entry name" value="HAD-like_sf"/>
</dbReference>
<dbReference type="GO" id="GO:0005829">
    <property type="term" value="C:cytosol"/>
    <property type="evidence" value="ECO:0007669"/>
    <property type="project" value="TreeGrafter"/>
</dbReference>
<comment type="caution">
    <text evidence="2">The sequence shown here is derived from an EMBL/GenBank/DDBJ whole genome shotgun (WGS) entry which is preliminary data.</text>
</comment>
<dbReference type="InterPro" id="IPR050155">
    <property type="entry name" value="HAD-like_hydrolase_sf"/>
</dbReference>
<evidence type="ECO:0000313" key="2">
    <source>
        <dbReference type="EMBL" id="HHI49085.1"/>
    </source>
</evidence>
<proteinExistence type="inferred from homology"/>
<dbReference type="InterPro" id="IPR006439">
    <property type="entry name" value="HAD-SF_hydro_IA"/>
</dbReference>
<keyword evidence="2" id="KW-0378">Hydrolase</keyword>
<reference evidence="2" key="1">
    <citation type="journal article" date="2020" name="mSystems">
        <title>Genome- and Community-Level Interaction Insights into Carbon Utilization and Element Cycling Functions of Hydrothermarchaeota in Hydrothermal Sediment.</title>
        <authorList>
            <person name="Zhou Z."/>
            <person name="Liu Y."/>
            <person name="Xu W."/>
            <person name="Pan J."/>
            <person name="Luo Z.H."/>
            <person name="Li M."/>
        </authorList>
    </citation>
    <scope>NUCLEOTIDE SEQUENCE [LARGE SCALE GENOMIC DNA]</scope>
    <source>
        <strain evidence="2">SpSt-1038</strain>
    </source>
</reference>
<dbReference type="Pfam" id="PF00702">
    <property type="entry name" value="Hydrolase"/>
    <property type="match status" value="1"/>
</dbReference>
<dbReference type="PANTHER" id="PTHR43434">
    <property type="entry name" value="PHOSPHOGLYCOLATE PHOSPHATASE"/>
    <property type="match status" value="1"/>
</dbReference>
<dbReference type="InterPro" id="IPR023198">
    <property type="entry name" value="PGP-like_dom2"/>
</dbReference>
<dbReference type="AlphaFoldDB" id="A0A7J3UZ04"/>
<dbReference type="Gene3D" id="1.10.150.240">
    <property type="entry name" value="Putative phosphatase, domain 2"/>
    <property type="match status" value="1"/>
</dbReference>
<dbReference type="SFLD" id="SFLDG01129">
    <property type="entry name" value="C1.5:_HAD__Beta-PGM__Phosphata"/>
    <property type="match status" value="1"/>
</dbReference>
<dbReference type="GO" id="GO:0008967">
    <property type="term" value="F:phosphoglycolate phosphatase activity"/>
    <property type="evidence" value="ECO:0007669"/>
    <property type="project" value="TreeGrafter"/>
</dbReference>
<protein>
    <submittedName>
        <fullName evidence="2">HAD family hydrolase</fullName>
    </submittedName>
</protein>
<name>A0A7J3UZ04_9CREN</name>
<dbReference type="GO" id="GO:0006281">
    <property type="term" value="P:DNA repair"/>
    <property type="evidence" value="ECO:0007669"/>
    <property type="project" value="TreeGrafter"/>
</dbReference>
<comment type="similarity">
    <text evidence="1">Belongs to the HAD-like hydrolase superfamily.</text>
</comment>
<dbReference type="Gene3D" id="3.40.50.1000">
    <property type="entry name" value="HAD superfamily/HAD-like"/>
    <property type="match status" value="1"/>
</dbReference>
<evidence type="ECO:0000256" key="1">
    <source>
        <dbReference type="ARBA" id="ARBA00007958"/>
    </source>
</evidence>